<dbReference type="PANTHER" id="PTHR30160:SF7">
    <property type="entry name" value="ADP-HEPTOSE--LPS HEPTOSYLTRANSFERASE 2"/>
    <property type="match status" value="1"/>
</dbReference>
<proteinExistence type="predicted"/>
<keyword evidence="1" id="KW-0328">Glycosyltransferase</keyword>
<dbReference type="Gene3D" id="3.40.50.2000">
    <property type="entry name" value="Glycogen Phosphorylase B"/>
    <property type="match status" value="2"/>
</dbReference>
<dbReference type="CDD" id="cd03789">
    <property type="entry name" value="GT9_LPS_heptosyltransferase"/>
    <property type="match status" value="1"/>
</dbReference>
<dbReference type="InterPro" id="IPR002201">
    <property type="entry name" value="Glyco_trans_9"/>
</dbReference>
<dbReference type="KEGG" id="nneo:PQG83_03565"/>
<keyword evidence="2" id="KW-0808">Transferase</keyword>
<evidence type="ECO:0000313" key="4">
    <source>
        <dbReference type="Proteomes" id="UP001302494"/>
    </source>
</evidence>
<reference evidence="3 4" key="1">
    <citation type="submission" date="2023-01" db="EMBL/GenBank/DDBJ databases">
        <title>Cultivation and genomic characterization of new, ubiquitous marine nitrite-oxidizing bacteria from the Nitrospirales.</title>
        <authorList>
            <person name="Mueller A.J."/>
            <person name="Daebeler A."/>
            <person name="Herbold C.W."/>
            <person name="Kirkegaard R.H."/>
            <person name="Daims H."/>
        </authorList>
    </citation>
    <scope>NUCLEOTIDE SEQUENCE [LARGE SCALE GENOMIC DNA]</scope>
    <source>
        <strain evidence="3 4">DK</strain>
    </source>
</reference>
<protein>
    <submittedName>
        <fullName evidence="3">Glycosyltransferase family 9 protein</fullName>
    </submittedName>
</protein>
<organism evidence="3 4">
    <name type="scientific">Candidatus Nitrospira neomarina</name>
    <dbReference type="NCBI Taxonomy" id="3020899"/>
    <lineage>
        <taxon>Bacteria</taxon>
        <taxon>Pseudomonadati</taxon>
        <taxon>Nitrospirota</taxon>
        <taxon>Nitrospiria</taxon>
        <taxon>Nitrospirales</taxon>
        <taxon>Nitrospiraceae</taxon>
        <taxon>Nitrospira</taxon>
    </lineage>
</organism>
<sequence>MNKQVLIINITRMGDLIQMVPLLSRLEEEWPGVAIDLIVDKEFAHVASLIPGIRQVLMFDFQLLMDESRVRARDVVSLYRELAGWVQPLLQVGYDRVVNLTFNRRSAFLMKYFGCADERGMTTTQDGSFVVKNPWMKYFVDFHVYRQLNRFNIVDLFSLGGSGPGSFSPLRLSVPQHMKEWARTYVRQAGTADEWIGIQVGASDPMKAWRPEYFGQMMACLSQKQPVGFVLIGTKKEEAEVQEAIRCYRQAGGLGNICEAVGQTTVPQLVALLEHCVLMVTNDTGPMHMAVGVNTPVLNVSVGHVNFWETGPFGPGHWVVQPEIMCGPCGFDKVCPHHACKDQIIPQEVAELCLHLLGNRPFPSFSSKIRVYEGGVNEDHLGTFIIRAGTEEPRISWYAEYWRQYWYKSFTGTPSLVPFFPTPPPDFSDCEQVWRRLASQLDQLCIQADTVVDMCRQRPIPVNRLKTCQYQLKVDTLTMQQIARPSLAFGPLAMAFFRDTFSLEALTLSGMAEEHARAYHIFRTRGEENFRRLEGMLSHDPRGILYARTIG</sequence>
<dbReference type="GO" id="GO:0005829">
    <property type="term" value="C:cytosol"/>
    <property type="evidence" value="ECO:0007669"/>
    <property type="project" value="TreeGrafter"/>
</dbReference>
<dbReference type="Proteomes" id="UP001302494">
    <property type="component" value="Chromosome"/>
</dbReference>
<keyword evidence="4" id="KW-1185">Reference proteome</keyword>
<dbReference type="GO" id="GO:0008713">
    <property type="term" value="F:ADP-heptose-lipopolysaccharide heptosyltransferase activity"/>
    <property type="evidence" value="ECO:0007669"/>
    <property type="project" value="TreeGrafter"/>
</dbReference>
<dbReference type="SUPFAM" id="SSF53756">
    <property type="entry name" value="UDP-Glycosyltransferase/glycogen phosphorylase"/>
    <property type="match status" value="1"/>
</dbReference>
<dbReference type="RefSeq" id="WP_312746832.1">
    <property type="nucleotide sequence ID" value="NZ_CP116968.1"/>
</dbReference>
<gene>
    <name evidence="3" type="ORF">PQG83_03565</name>
</gene>
<dbReference type="Pfam" id="PF01075">
    <property type="entry name" value="Glyco_transf_9"/>
    <property type="match status" value="1"/>
</dbReference>
<dbReference type="PANTHER" id="PTHR30160">
    <property type="entry name" value="TETRAACYLDISACCHARIDE 4'-KINASE-RELATED"/>
    <property type="match status" value="1"/>
</dbReference>
<dbReference type="GO" id="GO:0009244">
    <property type="term" value="P:lipopolysaccharide core region biosynthetic process"/>
    <property type="evidence" value="ECO:0007669"/>
    <property type="project" value="TreeGrafter"/>
</dbReference>
<evidence type="ECO:0000313" key="3">
    <source>
        <dbReference type="EMBL" id="WNM62840.1"/>
    </source>
</evidence>
<dbReference type="AlphaFoldDB" id="A0AA96GM27"/>
<evidence type="ECO:0000256" key="1">
    <source>
        <dbReference type="ARBA" id="ARBA00022676"/>
    </source>
</evidence>
<evidence type="ECO:0000256" key="2">
    <source>
        <dbReference type="ARBA" id="ARBA00022679"/>
    </source>
</evidence>
<accession>A0AA96GM27</accession>
<dbReference type="EMBL" id="CP116968">
    <property type="protein sequence ID" value="WNM62840.1"/>
    <property type="molecule type" value="Genomic_DNA"/>
</dbReference>
<dbReference type="InterPro" id="IPR051199">
    <property type="entry name" value="LPS_LOS_Heptosyltrfase"/>
</dbReference>
<name>A0AA96GM27_9BACT</name>